<feature type="compositionally biased region" description="Low complexity" evidence="1">
    <location>
        <begin position="25"/>
        <end position="40"/>
    </location>
</feature>
<feature type="domain" description="Jacalin-type lectin" evidence="2">
    <location>
        <begin position="633"/>
        <end position="778"/>
    </location>
</feature>
<feature type="region of interest" description="Disordered" evidence="1">
    <location>
        <begin position="1"/>
        <end position="113"/>
    </location>
</feature>
<dbReference type="GO" id="GO:0005737">
    <property type="term" value="C:cytoplasm"/>
    <property type="evidence" value="ECO:0007669"/>
    <property type="project" value="TreeGrafter"/>
</dbReference>
<comment type="caution">
    <text evidence="3">The sequence shown here is derived from an EMBL/GenBank/DDBJ whole genome shotgun (WGS) entry which is preliminary data.</text>
</comment>
<feature type="non-terminal residue" evidence="3">
    <location>
        <position position="778"/>
    </location>
</feature>
<dbReference type="OrthoDB" id="74460at2759"/>
<evidence type="ECO:0000259" key="2">
    <source>
        <dbReference type="PROSITE" id="PS51752"/>
    </source>
</evidence>
<evidence type="ECO:0000256" key="1">
    <source>
        <dbReference type="SAM" id="MobiDB-lite"/>
    </source>
</evidence>
<keyword evidence="4" id="KW-1185">Reference proteome</keyword>
<dbReference type="PROSITE" id="PS51752">
    <property type="entry name" value="JACALIN_LECTIN"/>
    <property type="match status" value="1"/>
</dbReference>
<dbReference type="Pfam" id="PF12044">
    <property type="entry name" value="Metallopep"/>
    <property type="match status" value="1"/>
</dbReference>
<dbReference type="InterPro" id="IPR001229">
    <property type="entry name" value="Jacalin-like_lectin_dom"/>
</dbReference>
<name>A0A3E2HFR7_SCYLI</name>
<dbReference type="PANTHER" id="PTHR21054:SF2">
    <property type="entry name" value="MIP04191P"/>
    <property type="match status" value="1"/>
</dbReference>
<dbReference type="InterPro" id="IPR036404">
    <property type="entry name" value="Jacalin-like_lectin_dom_sf"/>
</dbReference>
<gene>
    <name evidence="3" type="ORF">B7463_g4365</name>
</gene>
<dbReference type="Pfam" id="PF01419">
    <property type="entry name" value="Jacalin"/>
    <property type="match status" value="1"/>
</dbReference>
<reference evidence="3 4" key="1">
    <citation type="submission" date="2018-05" db="EMBL/GenBank/DDBJ databases">
        <title>Draft genome sequence of Scytalidium lignicola DSM 105466, a ubiquitous saprotrophic fungus.</title>
        <authorList>
            <person name="Buettner E."/>
            <person name="Gebauer A.M."/>
            <person name="Hofrichter M."/>
            <person name="Liers C."/>
            <person name="Kellner H."/>
        </authorList>
    </citation>
    <scope>NUCLEOTIDE SEQUENCE [LARGE SCALE GENOMIC DNA]</scope>
    <source>
        <strain evidence="3 4">DSM 105466</strain>
    </source>
</reference>
<dbReference type="PANTHER" id="PTHR21054">
    <property type="entry name" value="ZINC METALLOPROTEINASE-RELATED"/>
    <property type="match status" value="1"/>
</dbReference>
<dbReference type="InterPro" id="IPR053002">
    <property type="entry name" value="Metalloproteinase_M10B"/>
</dbReference>
<dbReference type="Proteomes" id="UP000258309">
    <property type="component" value="Unassembled WGS sequence"/>
</dbReference>
<accession>A0A3E2HFR7</accession>
<feature type="compositionally biased region" description="Low complexity" evidence="1">
    <location>
        <begin position="51"/>
        <end position="92"/>
    </location>
</feature>
<feature type="non-terminal residue" evidence="3">
    <location>
        <position position="1"/>
    </location>
</feature>
<protein>
    <recommendedName>
        <fullName evidence="2">Jacalin-type lectin domain-containing protein</fullName>
    </recommendedName>
</protein>
<dbReference type="EMBL" id="NCSJ02000064">
    <property type="protein sequence ID" value="RFU31992.1"/>
    <property type="molecule type" value="Genomic_DNA"/>
</dbReference>
<evidence type="ECO:0000313" key="3">
    <source>
        <dbReference type="EMBL" id="RFU31992.1"/>
    </source>
</evidence>
<sequence length="778" mass="85326">MAPAFLRDLRRRSKASFRTEKSTDSSSVSNVSNGAGIVGSPLETQTSSRVNSTNGSSTPPTLPSSNSGSNLQSLTNISSPPSHPSISTSPNSRYSVSGMAGLGSPPSRSNLPTSQYAPRILSIGDNTWVYQKVLSVYGTAGDPLQQPMDGNLTITRLDDGFPPTYWPVSDCHFKALVYLTPGPNRLRFDFTSPKLANSQTSNPIHSSYLTIHMVPSMSTPPLQLVILLGKDSPGTFDAVPARVEREGNDLAMAVKKFRMAAYLWQAYTAEQMYRNKLGRRVFRFEEEWVTGTSNLRDRDNNAMRSEARVHIVRCSKTVTELRDLDLAQQNPDAKRKGDLFTIASEAVQEYFKPLPGQKQYVSCLILDTHWDKKAKVIRGHAALGGGGGNIQLGIFGSHALQSYPSCFEEVVPAFSDCTPTDTNYVANDCNESGSSWEAANIGIGAHLHETGHLFGCPHQESGIMLRDYVTFNRSFTTREPYSTRTKSRGGLVLQKDECNWHRLDCLRFRTHPCFALPPDPPRNGDDSVQVWPVENANVLVTAASGVAFVEIYTPGDDLCHTWQEFGDGNGNGPIQRQVVLTEQDLRNKLPEDKRKSKIKISIKSFGGGSHDVEDFGQLASKASRLKLSNGQFAYRGSKLGRSQMEGSQPEEVVFESTVKKTKLLTQIRVYHGFALDGIEFIYEDSTSQLFGKRGGKPGGSEFNLDTRRGECITGFYVRSGFWIDGVQILTSLGRKSEIFGNASGGSGHMLMPPRGYSIAGVYGSCGSWVDGFGILIAR</sequence>
<dbReference type="AlphaFoldDB" id="A0A3E2HFR7"/>
<dbReference type="SUPFAM" id="SSF51101">
    <property type="entry name" value="Mannose-binding lectins"/>
    <property type="match status" value="1"/>
</dbReference>
<evidence type="ECO:0000313" key="4">
    <source>
        <dbReference type="Proteomes" id="UP000258309"/>
    </source>
</evidence>
<organism evidence="3 4">
    <name type="scientific">Scytalidium lignicola</name>
    <name type="common">Hyphomycete</name>
    <dbReference type="NCBI Taxonomy" id="5539"/>
    <lineage>
        <taxon>Eukaryota</taxon>
        <taxon>Fungi</taxon>
        <taxon>Dikarya</taxon>
        <taxon>Ascomycota</taxon>
        <taxon>Pezizomycotina</taxon>
        <taxon>Leotiomycetes</taxon>
        <taxon>Leotiomycetes incertae sedis</taxon>
        <taxon>Scytalidium</taxon>
    </lineage>
</organism>
<dbReference type="InterPro" id="IPR021917">
    <property type="entry name" value="Unchr_Zn-peptidase-like"/>
</dbReference>
<dbReference type="Gene3D" id="2.100.10.30">
    <property type="entry name" value="Jacalin-like lectin domain"/>
    <property type="match status" value="1"/>
</dbReference>
<dbReference type="OMA" id="MFRNNFG"/>
<proteinExistence type="predicted"/>